<keyword evidence="12" id="KW-1185">Reference proteome</keyword>
<name>A0A341BFA8_NEOAA</name>
<accession>A0A341BFA8</accession>
<evidence type="ECO:0000256" key="11">
    <source>
        <dbReference type="SAM" id="MobiDB-lite"/>
    </source>
</evidence>
<dbReference type="InterPro" id="IPR012675">
    <property type="entry name" value="Beta-grasp_dom_sf"/>
</dbReference>
<dbReference type="RefSeq" id="XP_024601511.1">
    <property type="nucleotide sequence ID" value="XM_024745743.1"/>
</dbReference>
<dbReference type="AlphaFoldDB" id="A0A341BFA8"/>
<evidence type="ECO:0000256" key="7">
    <source>
        <dbReference type="ARBA" id="ARBA00034078"/>
    </source>
</evidence>
<evidence type="ECO:0000256" key="5">
    <source>
        <dbReference type="ARBA" id="ARBA00023014"/>
    </source>
</evidence>
<dbReference type="Proteomes" id="UP000252040">
    <property type="component" value="Unplaced"/>
</dbReference>
<keyword evidence="4" id="KW-0408">Iron</keyword>
<dbReference type="CTD" id="112812"/>
<evidence type="ECO:0000313" key="13">
    <source>
        <dbReference type="RefSeq" id="XP_024601511.1"/>
    </source>
</evidence>
<dbReference type="GO" id="GO:0005739">
    <property type="term" value="C:mitochondrion"/>
    <property type="evidence" value="ECO:0007669"/>
    <property type="project" value="TreeGrafter"/>
</dbReference>
<evidence type="ECO:0000256" key="10">
    <source>
        <dbReference type="ARBA" id="ARBA00058507"/>
    </source>
</evidence>
<dbReference type="GO" id="GO:0140647">
    <property type="term" value="P:P450-containing electron transport chain"/>
    <property type="evidence" value="ECO:0007669"/>
    <property type="project" value="InterPro"/>
</dbReference>
<reference evidence="13" key="1">
    <citation type="submission" date="2025-08" db="UniProtKB">
        <authorList>
            <consortium name="RefSeq"/>
        </authorList>
    </citation>
    <scope>IDENTIFICATION</scope>
    <source>
        <tissue evidence="13">Meat</tissue>
    </source>
</reference>
<dbReference type="InterPro" id="IPR018298">
    <property type="entry name" value="Adrenodoxin_Fe-S_BS"/>
</dbReference>
<dbReference type="InterPro" id="IPR001055">
    <property type="entry name" value="Adrenodoxin-like"/>
</dbReference>
<dbReference type="GO" id="GO:0009055">
    <property type="term" value="F:electron transfer activity"/>
    <property type="evidence" value="ECO:0007669"/>
    <property type="project" value="TreeGrafter"/>
</dbReference>
<dbReference type="GeneID" id="112400151"/>
<comment type="cofactor">
    <cofactor evidence="7">
        <name>[2Fe-2S] cluster</name>
        <dbReference type="ChEBI" id="CHEBI:190135"/>
    </cofactor>
</comment>
<evidence type="ECO:0000313" key="12">
    <source>
        <dbReference type="Proteomes" id="UP000252040"/>
    </source>
</evidence>
<evidence type="ECO:0000256" key="6">
    <source>
        <dbReference type="ARBA" id="ARBA00032838"/>
    </source>
</evidence>
<dbReference type="SUPFAM" id="SSF54292">
    <property type="entry name" value="2Fe-2S ferredoxin-like"/>
    <property type="match status" value="1"/>
</dbReference>
<gene>
    <name evidence="13" type="primary">FDX2</name>
</gene>
<evidence type="ECO:0000256" key="9">
    <source>
        <dbReference type="ARBA" id="ARBA00041497"/>
    </source>
</evidence>
<dbReference type="PROSITE" id="PS00814">
    <property type="entry name" value="ADX"/>
    <property type="match status" value="1"/>
</dbReference>
<keyword evidence="2" id="KW-0001">2Fe-2S</keyword>
<keyword evidence="5" id="KW-0411">Iron-sulfur</keyword>
<dbReference type="PRINTS" id="PR00355">
    <property type="entry name" value="ADRENODOXIN"/>
</dbReference>
<dbReference type="InterPro" id="IPR001041">
    <property type="entry name" value="2Fe-2S_ferredoxin-type"/>
</dbReference>
<protein>
    <recommendedName>
        <fullName evidence="8">Ferredoxin-2, mitochondrial</fullName>
    </recommendedName>
    <alternativeName>
        <fullName evidence="6">Adrenodoxin-like protein</fullName>
    </alternativeName>
    <alternativeName>
        <fullName evidence="9">Ferredoxin-1-like protein</fullName>
    </alternativeName>
</protein>
<evidence type="ECO:0000256" key="8">
    <source>
        <dbReference type="ARBA" id="ARBA00040942"/>
    </source>
</evidence>
<sequence>MVLKKADLAGSWDNNGPGGRSGKALQVLVQPSLTGSSLWQPPPGLTYVVRRHAKMSALMFGQLRAHLFRVRHGAYLVSGSHDACHGRLRGLGRRECWVPAAGGQGCLVVPTRGLLGVRGGGGGACDSQEVPGDRLAPGGGGRSRRPRAARGRGERGVRRPVRPTDSGACEASLACSTCHVYVSEDHLDLLPPPDEREDDMLDMAPLLQENSRLGCQIVLTPELEGAEFTLPKITRNFYVDGHVPKPH</sequence>
<dbReference type="GO" id="GO:0051537">
    <property type="term" value="F:2 iron, 2 sulfur cluster binding"/>
    <property type="evidence" value="ECO:0007669"/>
    <property type="project" value="UniProtKB-KW"/>
</dbReference>
<organism evidence="12 13">
    <name type="scientific">Neophocaena asiaeorientalis asiaeorientalis</name>
    <name type="common">Yangtze finless porpoise</name>
    <name type="synonym">Neophocaena phocaenoides subsp. asiaeorientalis</name>
    <dbReference type="NCBI Taxonomy" id="1706337"/>
    <lineage>
        <taxon>Eukaryota</taxon>
        <taxon>Metazoa</taxon>
        <taxon>Chordata</taxon>
        <taxon>Craniata</taxon>
        <taxon>Vertebrata</taxon>
        <taxon>Euteleostomi</taxon>
        <taxon>Mammalia</taxon>
        <taxon>Eutheria</taxon>
        <taxon>Laurasiatheria</taxon>
        <taxon>Artiodactyla</taxon>
        <taxon>Whippomorpha</taxon>
        <taxon>Cetacea</taxon>
        <taxon>Odontoceti</taxon>
        <taxon>Phocoenidae</taxon>
        <taxon>Neophocaena</taxon>
    </lineage>
</organism>
<proteinExistence type="inferred from homology"/>
<comment type="similarity">
    <text evidence="1">Belongs to the adrenodoxin/putidaredoxin family.</text>
</comment>
<feature type="region of interest" description="Disordered" evidence="11">
    <location>
        <begin position="122"/>
        <end position="165"/>
    </location>
</feature>
<dbReference type="PANTHER" id="PTHR23426:SF65">
    <property type="entry name" value="FERREDOXIN-2, MITOCHONDRIAL"/>
    <property type="match status" value="1"/>
</dbReference>
<evidence type="ECO:0000256" key="1">
    <source>
        <dbReference type="ARBA" id="ARBA00010914"/>
    </source>
</evidence>
<dbReference type="InterPro" id="IPR036010">
    <property type="entry name" value="2Fe-2S_ferredoxin-like_sf"/>
</dbReference>
<comment type="function">
    <text evidence="10">Electron donor, of the core iron-sulfur cluster (ISC) assembly complex, that acts to reduce the persulfide into sulfide during [2Fe-2S] clusters assembly on the scaffolding protein ISCU. The core iron-sulfur cluster (ISC) assembly complex is involved in the de novo synthesis of a [2Fe-2S] cluster, the first step of the mitochondrial iron-sulfur protein biogenesis. This process is initiated by the cysteine desulfurase complex (NFS1:LYRM4:NDUFAB1) that produces persulfide which is delivered on the scaffold protein ISCU in a FXN-dependent manner. Then this complex is stabilized by FDX2 which provides reducing equivalents to accomplish the [2Fe-2S] cluster assembly. Finally, the [2Fe-2S] cluster is transferred from ISCU to chaperone proteins, including HSCB, HSPA9 and GLRX5. Essential for coenzyme Q biosynthesis: together with FDXR, transfers the electrons required for the hydroxylation reaction performed by COQ6.</text>
</comment>
<dbReference type="Gene3D" id="3.10.20.30">
    <property type="match status" value="1"/>
</dbReference>
<dbReference type="CDD" id="cd00207">
    <property type="entry name" value="fer2"/>
    <property type="match status" value="1"/>
</dbReference>
<evidence type="ECO:0000256" key="3">
    <source>
        <dbReference type="ARBA" id="ARBA00022723"/>
    </source>
</evidence>
<dbReference type="PANTHER" id="PTHR23426">
    <property type="entry name" value="FERREDOXIN/ADRENODOXIN"/>
    <property type="match status" value="1"/>
</dbReference>
<keyword evidence="3" id="KW-0479">Metal-binding</keyword>
<evidence type="ECO:0000256" key="2">
    <source>
        <dbReference type="ARBA" id="ARBA00022714"/>
    </source>
</evidence>
<dbReference type="GO" id="GO:0046872">
    <property type="term" value="F:metal ion binding"/>
    <property type="evidence" value="ECO:0007669"/>
    <property type="project" value="UniProtKB-KW"/>
</dbReference>
<evidence type="ECO:0000256" key="4">
    <source>
        <dbReference type="ARBA" id="ARBA00023004"/>
    </source>
</evidence>